<evidence type="ECO:0000313" key="2">
    <source>
        <dbReference type="EMBL" id="DAD55593.1"/>
    </source>
</evidence>
<sequence length="192" mass="21138">MGYSQEAINKLEQQEANLQAQHQVKLTKINATYREQKGVLETIGKTFTNSFARLVSIDVIANQLAMTVRNMFNQIMNSAKSLNAVMVDLQIASGYSYKEIQSMMLDFNTLARKVGKSTEEVATAANDWLRAGYEGQEASQLVENSMNLSVLGMIDSAKATEYLISVLKGWKLSVDEVGEVVDKLTAVDMAAA</sequence>
<protein>
    <submittedName>
        <fullName evidence="2">Minor tail protein</fullName>
    </submittedName>
</protein>
<proteinExistence type="predicted"/>
<reference evidence="2" key="1">
    <citation type="journal article" date="2021" name="Proc. Natl. Acad. Sci. U.S.A.">
        <title>A Catalog of Tens of Thousands of Viruses from Human Metagenomes Reveals Hidden Associations with Chronic Diseases.</title>
        <authorList>
            <person name="Tisza M.J."/>
            <person name="Buck C.B."/>
        </authorList>
    </citation>
    <scope>NUCLEOTIDE SEQUENCE</scope>
    <source>
        <strain evidence="2">CtOZu12</strain>
    </source>
</reference>
<name>A0A8D9PE52_9VIRU</name>
<organism evidence="2">
    <name type="scientific">Bacteriophage sp</name>
    <dbReference type="NCBI Taxonomy" id="38018"/>
    <lineage>
        <taxon>Viruses</taxon>
    </lineage>
</organism>
<dbReference type="InterPro" id="IPR010090">
    <property type="entry name" value="Phage_tape_meas"/>
</dbReference>
<evidence type="ECO:0000259" key="1">
    <source>
        <dbReference type="Pfam" id="PF10145"/>
    </source>
</evidence>
<dbReference type="EMBL" id="BK029940">
    <property type="protein sequence ID" value="DAD55593.1"/>
    <property type="molecule type" value="Genomic_DNA"/>
</dbReference>
<feature type="domain" description="Phage tail tape measure protein" evidence="1">
    <location>
        <begin position="109"/>
        <end position="187"/>
    </location>
</feature>
<dbReference type="Pfam" id="PF10145">
    <property type="entry name" value="PhageMin_Tail"/>
    <property type="match status" value="1"/>
</dbReference>
<accession>A0A8D9PE52</accession>